<keyword evidence="2 5" id="KW-0689">Ribosomal protein</keyword>
<dbReference type="GO" id="GO:1990904">
    <property type="term" value="C:ribonucleoprotein complex"/>
    <property type="evidence" value="ECO:0007669"/>
    <property type="project" value="UniProtKB-KW"/>
</dbReference>
<dbReference type="GO" id="GO:0003735">
    <property type="term" value="F:structural constituent of ribosome"/>
    <property type="evidence" value="ECO:0007669"/>
    <property type="project" value="InterPro"/>
</dbReference>
<accession>A0A6J5LGQ9</accession>
<evidence type="ECO:0000256" key="1">
    <source>
        <dbReference type="ARBA" id="ARBA00006640"/>
    </source>
</evidence>
<organism evidence="5">
    <name type="scientific">uncultured Caudovirales phage</name>
    <dbReference type="NCBI Taxonomy" id="2100421"/>
    <lineage>
        <taxon>Viruses</taxon>
        <taxon>Duplodnaviria</taxon>
        <taxon>Heunggongvirae</taxon>
        <taxon>Uroviricota</taxon>
        <taxon>Caudoviricetes</taxon>
        <taxon>Peduoviridae</taxon>
        <taxon>Maltschvirus</taxon>
        <taxon>Maltschvirus maltsch</taxon>
    </lineage>
</organism>
<dbReference type="PANTHER" id="PTHR21109:SF0">
    <property type="entry name" value="SMALL RIBOSOMAL SUBUNIT PROTEIN BS21M"/>
    <property type="match status" value="1"/>
</dbReference>
<feature type="compositionally biased region" description="Basic and acidic residues" evidence="4">
    <location>
        <begin position="67"/>
        <end position="78"/>
    </location>
</feature>
<name>A0A6J5LGQ9_9CAUD</name>
<dbReference type="Pfam" id="PF01165">
    <property type="entry name" value="Ribosomal_S21"/>
    <property type="match status" value="1"/>
</dbReference>
<reference evidence="5" key="1">
    <citation type="submission" date="2020-04" db="EMBL/GenBank/DDBJ databases">
        <authorList>
            <person name="Chiriac C."/>
            <person name="Salcher M."/>
            <person name="Ghai R."/>
            <person name="Kavagutti S V."/>
        </authorList>
    </citation>
    <scope>NUCLEOTIDE SEQUENCE</scope>
</reference>
<gene>
    <name evidence="5" type="ORF">UFOVP257_174</name>
</gene>
<evidence type="ECO:0000313" key="5">
    <source>
        <dbReference type="EMBL" id="CAB4133401.1"/>
    </source>
</evidence>
<dbReference type="InterPro" id="IPR038380">
    <property type="entry name" value="Ribosomal_bS21_sf"/>
</dbReference>
<dbReference type="EMBL" id="LR796274">
    <property type="protein sequence ID" value="CAB4133401.1"/>
    <property type="molecule type" value="Genomic_DNA"/>
</dbReference>
<sequence>MSEKFNKVTGNKVIVTHDNVEKALRKFKKKVTESGLLQELRERETYEKPTTARKKAKAAAKRRWKKKLADEQLPKKLY</sequence>
<comment type="similarity">
    <text evidence="1">Belongs to the bacterial ribosomal protein bS21 family.</text>
</comment>
<dbReference type="Gene3D" id="1.20.5.1150">
    <property type="entry name" value="Ribosomal protein S8"/>
    <property type="match status" value="1"/>
</dbReference>
<feature type="region of interest" description="Disordered" evidence="4">
    <location>
        <begin position="45"/>
        <end position="78"/>
    </location>
</feature>
<dbReference type="PANTHER" id="PTHR21109">
    <property type="entry name" value="MITOCHONDRIAL 28S RIBOSOMAL PROTEIN S21"/>
    <property type="match status" value="1"/>
</dbReference>
<evidence type="ECO:0000256" key="3">
    <source>
        <dbReference type="ARBA" id="ARBA00023274"/>
    </source>
</evidence>
<dbReference type="HAMAP" id="MF_00358">
    <property type="entry name" value="Ribosomal_bS21"/>
    <property type="match status" value="1"/>
</dbReference>
<feature type="compositionally biased region" description="Basic residues" evidence="4">
    <location>
        <begin position="51"/>
        <end position="66"/>
    </location>
</feature>
<evidence type="ECO:0000256" key="4">
    <source>
        <dbReference type="SAM" id="MobiDB-lite"/>
    </source>
</evidence>
<evidence type="ECO:0000256" key="2">
    <source>
        <dbReference type="ARBA" id="ARBA00022980"/>
    </source>
</evidence>
<dbReference type="NCBIfam" id="TIGR00030">
    <property type="entry name" value="S21p"/>
    <property type="match status" value="1"/>
</dbReference>
<protein>
    <submittedName>
        <fullName evidence="5">RpsU Ribosomal protein S21</fullName>
    </submittedName>
</protein>
<keyword evidence="3" id="KW-0687">Ribonucleoprotein</keyword>
<dbReference type="InterPro" id="IPR001911">
    <property type="entry name" value="Ribosomal_bS21"/>
</dbReference>
<proteinExistence type="inferred from homology"/>
<dbReference type="PRINTS" id="PR00976">
    <property type="entry name" value="RIBOSOMALS21"/>
</dbReference>